<dbReference type="InterPro" id="IPR042197">
    <property type="entry name" value="Apaf_helical"/>
</dbReference>
<dbReference type="InterPro" id="IPR002182">
    <property type="entry name" value="NB-ARC"/>
</dbReference>
<dbReference type="EMBL" id="CM018044">
    <property type="protein sequence ID" value="KAA8529860.1"/>
    <property type="molecule type" value="Genomic_DNA"/>
</dbReference>
<dbReference type="GO" id="GO:0005524">
    <property type="term" value="F:ATP binding"/>
    <property type="evidence" value="ECO:0007669"/>
    <property type="project" value="UniProtKB-KW"/>
</dbReference>
<dbReference type="OrthoDB" id="646178at2759"/>
<evidence type="ECO:0000256" key="10">
    <source>
        <dbReference type="ARBA" id="ARBA00022840"/>
    </source>
</evidence>
<evidence type="ECO:0000256" key="8">
    <source>
        <dbReference type="ARBA" id="ARBA00022741"/>
    </source>
</evidence>
<dbReference type="Gene3D" id="1.10.8.430">
    <property type="entry name" value="Helical domain of apoptotic protease-activating factors"/>
    <property type="match status" value="1"/>
</dbReference>
<keyword evidence="5" id="KW-0433">Leucine-rich repeat</keyword>
<evidence type="ECO:0000256" key="7">
    <source>
        <dbReference type="ARBA" id="ARBA00022737"/>
    </source>
</evidence>
<dbReference type="InterPro" id="IPR038005">
    <property type="entry name" value="RX-like_CC"/>
</dbReference>
<evidence type="ECO:0000313" key="15">
    <source>
        <dbReference type="Proteomes" id="UP000325577"/>
    </source>
</evidence>
<evidence type="ECO:0000313" key="14">
    <source>
        <dbReference type="EMBL" id="KAA8529860.1"/>
    </source>
</evidence>
<keyword evidence="15" id="KW-1185">Reference proteome</keyword>
<organism evidence="14 15">
    <name type="scientific">Nyssa sinensis</name>
    <dbReference type="NCBI Taxonomy" id="561372"/>
    <lineage>
        <taxon>Eukaryota</taxon>
        <taxon>Viridiplantae</taxon>
        <taxon>Streptophyta</taxon>
        <taxon>Embryophyta</taxon>
        <taxon>Tracheophyta</taxon>
        <taxon>Spermatophyta</taxon>
        <taxon>Magnoliopsida</taxon>
        <taxon>eudicotyledons</taxon>
        <taxon>Gunneridae</taxon>
        <taxon>Pentapetalae</taxon>
        <taxon>asterids</taxon>
        <taxon>Cornales</taxon>
        <taxon>Nyssaceae</taxon>
        <taxon>Nyssa</taxon>
    </lineage>
</organism>
<dbReference type="SUPFAM" id="SSF52540">
    <property type="entry name" value="P-loop containing nucleoside triphosphate hydrolases"/>
    <property type="match status" value="1"/>
</dbReference>
<dbReference type="Pfam" id="PF00931">
    <property type="entry name" value="NB-ARC"/>
    <property type="match status" value="1"/>
</dbReference>
<evidence type="ECO:0000259" key="12">
    <source>
        <dbReference type="Pfam" id="PF23559"/>
    </source>
</evidence>
<dbReference type="SUPFAM" id="SSF52058">
    <property type="entry name" value="L domain-like"/>
    <property type="match status" value="1"/>
</dbReference>
<evidence type="ECO:0000256" key="2">
    <source>
        <dbReference type="ARBA" id="ARBA00004496"/>
    </source>
</evidence>
<dbReference type="InterPro" id="IPR036388">
    <property type="entry name" value="WH-like_DNA-bd_sf"/>
</dbReference>
<dbReference type="Pfam" id="PF23598">
    <property type="entry name" value="LRR_14"/>
    <property type="match status" value="1"/>
</dbReference>
<comment type="similarity">
    <text evidence="3">Belongs to the disease resistance NB-LRR family.</text>
</comment>
<feature type="domain" description="NB-ARC" evidence="11">
    <location>
        <begin position="87"/>
        <end position="253"/>
    </location>
</feature>
<sequence>MPVAAIGFIVQNLKQLIEYNADLIFGVKDQVASLYDDLKLLNASLKDFTNKPSNYEIVREWRTTEVVQVGEFSTSSSPVEVVGFDMEVKMLVDRLTGASNELEVISVVGMGGTGKTTLATKVLNDPSISLVFNPCALIKVSQIYDRKKLFLHILSLVTRLTREMDRMSEDMLAKDLQRRLRDRRYLIVLDDVWSKNAWDELIIAFPRNKKRSRIMLTSRITNVAIYANGDSPPHHLRFLNDDECWELLRRKVFGIASCPSEEMENLGKEIAEKCHGLPLAVQVISESLSNNKNPGWWKTVAANVSGYVAKQPERCMNILALSYNTLTPHLKLCFIYFAVFPPDSIIPTWKLLRLWAAEGFIQELEQECLVDKANEYLDDLVNKNLIIVAKRKSINGGIKTCRIHNILRDLCLREAADEMFFRELRQNEQIPQPNYHRRLSMCSNAFNFISSQLSVTNVGSFFCFGIEQWVLPQENTSFIFKPFKFAMKKLHALQERESPLEQTSHFFEAFQLLKVLDMSISLTCFPSDMINLVHLRYIALFGNISVVPASISKLRNLQTLIVETTSQILDVHANTWKLTQLRHVRTSRPSHFHEPPAKAPKKKSTVTLVEENGGCSMFDNLTKLCHLETLKLLNDNFLCPSDDAILQCFPQTDKFLPNLRKLTLSNTSLDWKHMTTLGKLPNLGVLKLRDNAFVGELWKLCDAGFRLLRILQLEKTNLVRWEAFDHHFPSLQCLILKQCKFLKEIPSALGDLSALRILELYHTSSSAADSARLIQRRRQQLNELKLHIYPPGL</sequence>
<dbReference type="FunFam" id="3.40.50.300:FF:001091">
    <property type="entry name" value="Probable disease resistance protein At1g61300"/>
    <property type="match status" value="1"/>
</dbReference>
<dbReference type="InterPro" id="IPR058922">
    <property type="entry name" value="WHD_DRP"/>
</dbReference>
<evidence type="ECO:0000256" key="9">
    <source>
        <dbReference type="ARBA" id="ARBA00022821"/>
    </source>
</evidence>
<keyword evidence="7" id="KW-0677">Repeat</keyword>
<dbReference type="GO" id="GO:0051607">
    <property type="term" value="P:defense response to virus"/>
    <property type="evidence" value="ECO:0007669"/>
    <property type="project" value="UniProtKB-ARBA"/>
</dbReference>
<dbReference type="AlphaFoldDB" id="A0A5J5AGZ0"/>
<dbReference type="PANTHER" id="PTHR23155">
    <property type="entry name" value="DISEASE RESISTANCE PROTEIN RP"/>
    <property type="match status" value="1"/>
</dbReference>
<evidence type="ECO:0000259" key="13">
    <source>
        <dbReference type="Pfam" id="PF23598"/>
    </source>
</evidence>
<feature type="domain" description="Disease resistance R13L4/SHOC-2-like LRR" evidence="13">
    <location>
        <begin position="507"/>
        <end position="636"/>
    </location>
</feature>
<comment type="subcellular location">
    <subcellularLocation>
        <location evidence="2">Cytoplasm</location>
    </subcellularLocation>
</comment>
<feature type="domain" description="Disease resistance protein winged helix" evidence="12">
    <location>
        <begin position="339"/>
        <end position="411"/>
    </location>
</feature>
<evidence type="ECO:0000259" key="11">
    <source>
        <dbReference type="Pfam" id="PF00931"/>
    </source>
</evidence>
<dbReference type="GO" id="GO:0009626">
    <property type="term" value="P:plant-type hypersensitive response"/>
    <property type="evidence" value="ECO:0007669"/>
    <property type="project" value="UniProtKB-KW"/>
</dbReference>
<keyword evidence="8" id="KW-0547">Nucleotide-binding</keyword>
<proteinExistence type="inferred from homology"/>
<dbReference type="PANTHER" id="PTHR23155:SF1152">
    <property type="entry name" value="AAA+ ATPASE DOMAIN-CONTAINING PROTEIN"/>
    <property type="match status" value="1"/>
</dbReference>
<name>A0A5J5AGZ0_9ASTE</name>
<dbReference type="Gene3D" id="1.10.10.10">
    <property type="entry name" value="Winged helix-like DNA-binding domain superfamily/Winged helix DNA-binding domain"/>
    <property type="match status" value="1"/>
</dbReference>
<dbReference type="FunFam" id="1.10.10.10:FF:000322">
    <property type="entry name" value="Probable disease resistance protein At1g63360"/>
    <property type="match status" value="1"/>
</dbReference>
<protein>
    <submittedName>
        <fullName evidence="14">Uncharacterized protein</fullName>
    </submittedName>
</protein>
<dbReference type="InterPro" id="IPR044974">
    <property type="entry name" value="Disease_R_plants"/>
</dbReference>
<dbReference type="InterPro" id="IPR027417">
    <property type="entry name" value="P-loop_NTPase"/>
</dbReference>
<dbReference type="PRINTS" id="PR00364">
    <property type="entry name" value="DISEASERSIST"/>
</dbReference>
<evidence type="ECO:0000256" key="1">
    <source>
        <dbReference type="ARBA" id="ARBA00002074"/>
    </source>
</evidence>
<dbReference type="Gene3D" id="3.40.50.300">
    <property type="entry name" value="P-loop containing nucleotide triphosphate hydrolases"/>
    <property type="match status" value="1"/>
</dbReference>
<keyword evidence="10" id="KW-0067">ATP-binding</keyword>
<evidence type="ECO:0000256" key="3">
    <source>
        <dbReference type="ARBA" id="ARBA00008894"/>
    </source>
</evidence>
<evidence type="ECO:0000256" key="6">
    <source>
        <dbReference type="ARBA" id="ARBA00022667"/>
    </source>
</evidence>
<dbReference type="InterPro" id="IPR032675">
    <property type="entry name" value="LRR_dom_sf"/>
</dbReference>
<dbReference type="FunFam" id="1.10.8.430:FF:000003">
    <property type="entry name" value="Probable disease resistance protein At5g66910"/>
    <property type="match status" value="1"/>
</dbReference>
<dbReference type="Gene3D" id="1.20.5.4130">
    <property type="match status" value="1"/>
</dbReference>
<gene>
    <name evidence="14" type="ORF">F0562_034371</name>
</gene>
<evidence type="ECO:0000256" key="5">
    <source>
        <dbReference type="ARBA" id="ARBA00022614"/>
    </source>
</evidence>
<evidence type="ECO:0000256" key="4">
    <source>
        <dbReference type="ARBA" id="ARBA00022490"/>
    </source>
</evidence>
<dbReference type="GO" id="GO:0043531">
    <property type="term" value="F:ADP binding"/>
    <property type="evidence" value="ECO:0007669"/>
    <property type="project" value="InterPro"/>
</dbReference>
<comment type="function">
    <text evidence="1">Confers resistance to late blight (Phytophthora infestans) races carrying the avirulence gene Avr1. Resistance proteins guard the plant against pathogens that contain an appropriate avirulence protein via an indirect interaction with this avirulence protein. That triggers a defense system including the hypersensitive response, which restricts the pathogen growth.</text>
</comment>
<dbReference type="Pfam" id="PF23559">
    <property type="entry name" value="WHD_DRP"/>
    <property type="match status" value="1"/>
</dbReference>
<keyword evidence="4" id="KW-0963">Cytoplasm</keyword>
<accession>A0A5J5AGZ0</accession>
<dbReference type="Proteomes" id="UP000325577">
    <property type="component" value="Linkage Group LG20"/>
</dbReference>
<dbReference type="InterPro" id="IPR055414">
    <property type="entry name" value="LRR_R13L4/SHOC2-like"/>
</dbReference>
<dbReference type="CDD" id="cd14798">
    <property type="entry name" value="RX-CC_like"/>
    <property type="match status" value="1"/>
</dbReference>
<keyword evidence="6" id="KW-0381">Hypersensitive response</keyword>
<keyword evidence="9" id="KW-0611">Plant defense</keyword>
<reference evidence="14 15" key="1">
    <citation type="submission" date="2019-09" db="EMBL/GenBank/DDBJ databases">
        <title>A chromosome-level genome assembly of the Chinese tupelo Nyssa sinensis.</title>
        <authorList>
            <person name="Yang X."/>
            <person name="Kang M."/>
            <person name="Yang Y."/>
            <person name="Xiong H."/>
            <person name="Wang M."/>
            <person name="Zhang Z."/>
            <person name="Wang Z."/>
            <person name="Wu H."/>
            <person name="Ma T."/>
            <person name="Liu J."/>
            <person name="Xi Z."/>
        </authorList>
    </citation>
    <scope>NUCLEOTIDE SEQUENCE [LARGE SCALE GENOMIC DNA]</scope>
    <source>
        <strain evidence="14">J267</strain>
        <tissue evidence="14">Leaf</tissue>
    </source>
</reference>
<dbReference type="Gene3D" id="3.80.10.10">
    <property type="entry name" value="Ribonuclease Inhibitor"/>
    <property type="match status" value="1"/>
</dbReference>